<dbReference type="PANTHER" id="PTHR24014:SF4">
    <property type="entry name" value="2-OXOGLUTARATE AND IRON-DEPENDENT OXYGENASE DOMAIN-CONTAINING PROTEIN 2"/>
    <property type="match status" value="1"/>
</dbReference>
<sequence length="184" mass="22128">MWFICWCRKKDYDRDRVERHRHRSKSYEREKEEGYKHSSKSYDMDREERDRHRSKSYDRDREERHGHRSYLRVENFESWVLETKFRIMCPNTMNKFGVVLHDFGLENMLEKLMEDFIRPISRDLSNNHIGSSIPSNLPVTLKTLSLFDNYLTRSILDGISLLGQLSDLSLNNNHLKGVIIDVFL</sequence>
<evidence type="ECO:0000313" key="4">
    <source>
        <dbReference type="Proteomes" id="UP000222542"/>
    </source>
</evidence>
<gene>
    <name evidence="3" type="ORF">T459_30759</name>
</gene>
<dbReference type="Gene3D" id="3.80.10.10">
    <property type="entry name" value="Ribonuclease Inhibitor"/>
    <property type="match status" value="1"/>
</dbReference>
<evidence type="ECO:0000313" key="3">
    <source>
        <dbReference type="EMBL" id="PHT66334.1"/>
    </source>
</evidence>
<dbReference type="AlphaFoldDB" id="A0A2G2Y9D7"/>
<feature type="region of interest" description="Disordered" evidence="2">
    <location>
        <begin position="22"/>
        <end position="60"/>
    </location>
</feature>
<dbReference type="Gramene" id="PHT66334">
    <property type="protein sequence ID" value="PHT66334"/>
    <property type="gene ID" value="T459_30759"/>
</dbReference>
<dbReference type="PANTHER" id="PTHR24014">
    <property type="entry name" value="2-OXOGLUTARATE AND IRON-DEPENDENT OXYGENASE DOMAIN-CONTAINING PROTEIN 2"/>
    <property type="match status" value="1"/>
</dbReference>
<reference evidence="3 4" key="2">
    <citation type="journal article" date="2017" name="Genome Biol.">
        <title>New reference genome sequences of hot pepper reveal the massive evolution of plant disease-resistance genes by retroduplication.</title>
        <authorList>
            <person name="Kim S."/>
            <person name="Park J."/>
            <person name="Yeom S.I."/>
            <person name="Kim Y.M."/>
            <person name="Seo E."/>
            <person name="Kim K.T."/>
            <person name="Kim M.S."/>
            <person name="Lee J.M."/>
            <person name="Cheong K."/>
            <person name="Shin H.S."/>
            <person name="Kim S.B."/>
            <person name="Han K."/>
            <person name="Lee J."/>
            <person name="Park M."/>
            <person name="Lee H.A."/>
            <person name="Lee H.Y."/>
            <person name="Lee Y."/>
            <person name="Oh S."/>
            <person name="Lee J.H."/>
            <person name="Choi E."/>
            <person name="Choi E."/>
            <person name="Lee S.E."/>
            <person name="Jeon J."/>
            <person name="Kim H."/>
            <person name="Choi G."/>
            <person name="Song H."/>
            <person name="Lee J."/>
            <person name="Lee S.C."/>
            <person name="Kwon J.K."/>
            <person name="Lee H.Y."/>
            <person name="Koo N."/>
            <person name="Hong Y."/>
            <person name="Kim R.W."/>
            <person name="Kang W.H."/>
            <person name="Huh J.H."/>
            <person name="Kang B.C."/>
            <person name="Yang T.J."/>
            <person name="Lee Y.H."/>
            <person name="Bennetzen J.L."/>
            <person name="Choi D."/>
        </authorList>
    </citation>
    <scope>NUCLEOTIDE SEQUENCE [LARGE SCALE GENOMIC DNA]</scope>
    <source>
        <strain evidence="4">cv. CM334</strain>
    </source>
</reference>
<dbReference type="InterPro" id="IPR032675">
    <property type="entry name" value="LRR_dom_sf"/>
</dbReference>
<name>A0A2G2Y9D7_CAPAN</name>
<dbReference type="GO" id="GO:0031418">
    <property type="term" value="F:L-ascorbic acid binding"/>
    <property type="evidence" value="ECO:0007669"/>
    <property type="project" value="UniProtKB-KW"/>
</dbReference>
<dbReference type="EMBL" id="AYRZ02000012">
    <property type="protein sequence ID" value="PHT66334.1"/>
    <property type="molecule type" value="Genomic_DNA"/>
</dbReference>
<protein>
    <submittedName>
        <fullName evidence="3">Uncharacterized protein</fullName>
    </submittedName>
</protein>
<reference evidence="3 4" key="1">
    <citation type="journal article" date="2014" name="Nat. Genet.">
        <title>Genome sequence of the hot pepper provides insights into the evolution of pungency in Capsicum species.</title>
        <authorList>
            <person name="Kim S."/>
            <person name="Park M."/>
            <person name="Yeom S.I."/>
            <person name="Kim Y.M."/>
            <person name="Lee J.M."/>
            <person name="Lee H.A."/>
            <person name="Seo E."/>
            <person name="Choi J."/>
            <person name="Cheong K."/>
            <person name="Kim K.T."/>
            <person name="Jung K."/>
            <person name="Lee G.W."/>
            <person name="Oh S.K."/>
            <person name="Bae C."/>
            <person name="Kim S.B."/>
            <person name="Lee H.Y."/>
            <person name="Kim S.Y."/>
            <person name="Kim M.S."/>
            <person name="Kang B.C."/>
            <person name="Jo Y.D."/>
            <person name="Yang H.B."/>
            <person name="Jeong H.J."/>
            <person name="Kang W.H."/>
            <person name="Kwon J.K."/>
            <person name="Shin C."/>
            <person name="Lim J.Y."/>
            <person name="Park J.H."/>
            <person name="Huh J.H."/>
            <person name="Kim J.S."/>
            <person name="Kim B.D."/>
            <person name="Cohen O."/>
            <person name="Paran I."/>
            <person name="Suh M.C."/>
            <person name="Lee S.B."/>
            <person name="Kim Y.K."/>
            <person name="Shin Y."/>
            <person name="Noh S.J."/>
            <person name="Park J."/>
            <person name="Seo Y.S."/>
            <person name="Kwon S.Y."/>
            <person name="Kim H.A."/>
            <person name="Park J.M."/>
            <person name="Kim H.J."/>
            <person name="Choi S.B."/>
            <person name="Bosland P.W."/>
            <person name="Reeves G."/>
            <person name="Jo S.H."/>
            <person name="Lee B.W."/>
            <person name="Cho H.T."/>
            <person name="Choi H.S."/>
            <person name="Lee M.S."/>
            <person name="Yu Y."/>
            <person name="Do Choi Y."/>
            <person name="Park B.S."/>
            <person name="van Deynze A."/>
            <person name="Ashrafi H."/>
            <person name="Hill T."/>
            <person name="Kim W.T."/>
            <person name="Pai H.S."/>
            <person name="Ahn H.K."/>
            <person name="Yeam I."/>
            <person name="Giovannoni J.J."/>
            <person name="Rose J.K."/>
            <person name="Sorensen I."/>
            <person name="Lee S.J."/>
            <person name="Kim R.W."/>
            <person name="Choi I.Y."/>
            <person name="Choi B.S."/>
            <person name="Lim J.S."/>
            <person name="Lee Y.H."/>
            <person name="Choi D."/>
        </authorList>
    </citation>
    <scope>NUCLEOTIDE SEQUENCE [LARGE SCALE GENOMIC DNA]</scope>
    <source>
        <strain evidence="4">cv. CM334</strain>
    </source>
</reference>
<organism evidence="3 4">
    <name type="scientific">Capsicum annuum</name>
    <name type="common">Capsicum pepper</name>
    <dbReference type="NCBI Taxonomy" id="4072"/>
    <lineage>
        <taxon>Eukaryota</taxon>
        <taxon>Viridiplantae</taxon>
        <taxon>Streptophyta</taxon>
        <taxon>Embryophyta</taxon>
        <taxon>Tracheophyta</taxon>
        <taxon>Spermatophyta</taxon>
        <taxon>Magnoliopsida</taxon>
        <taxon>eudicotyledons</taxon>
        <taxon>Gunneridae</taxon>
        <taxon>Pentapetalae</taxon>
        <taxon>asterids</taxon>
        <taxon>lamiids</taxon>
        <taxon>Solanales</taxon>
        <taxon>Solanaceae</taxon>
        <taxon>Solanoideae</taxon>
        <taxon>Capsiceae</taxon>
        <taxon>Capsicum</taxon>
    </lineage>
</organism>
<evidence type="ECO:0000256" key="2">
    <source>
        <dbReference type="SAM" id="MobiDB-lite"/>
    </source>
</evidence>
<keyword evidence="4" id="KW-1185">Reference proteome</keyword>
<feature type="compositionally biased region" description="Basic and acidic residues" evidence="2">
    <location>
        <begin position="25"/>
        <end position="60"/>
    </location>
</feature>
<dbReference type="Proteomes" id="UP000222542">
    <property type="component" value="Unassembled WGS sequence"/>
</dbReference>
<dbReference type="SUPFAM" id="SSF52058">
    <property type="entry name" value="L domain-like"/>
    <property type="match status" value="1"/>
</dbReference>
<evidence type="ECO:0000256" key="1">
    <source>
        <dbReference type="ARBA" id="ARBA00022896"/>
    </source>
</evidence>
<accession>A0A2G2Y9D7</accession>
<proteinExistence type="predicted"/>
<dbReference type="Pfam" id="PF25238">
    <property type="entry name" value="OGFOD2-like"/>
    <property type="match status" value="1"/>
</dbReference>
<keyword evidence="1" id="KW-0847">Vitamin C</keyword>
<dbReference type="STRING" id="4072.A0A2G2Y9D7"/>
<comment type="caution">
    <text evidence="3">The sequence shown here is derived from an EMBL/GenBank/DDBJ whole genome shotgun (WGS) entry which is preliminary data.</text>
</comment>